<keyword evidence="5" id="KW-1185">Reference proteome</keyword>
<dbReference type="SUPFAM" id="SSF50630">
    <property type="entry name" value="Acid proteases"/>
    <property type="match status" value="1"/>
</dbReference>
<sequence>MVQCSNQYGGLFDEGSSTSWNATTYSALNTAVEAVSDQGSDLWGTDIIKINTTFSLPNFPIGIFRSDAPNSAGAGNIDTLGLGRNSTLLNVLSSVGVIASRTYGYFQGWTGAYAKYQTDGSLVLGGYDAAKVTGSNVTLPFAPSAACNNGYVITVTDIKMNLKNGSNPSIIGQSAGSSLKACIEPDFGPITLSEDIWWAFTNITGVGEIGRSLSPLNFFGMLIPAGGAYDGDLTFNIYPDLEITIPNHQLVVPDIEINPVGQEVVSNYTKYAEVLINSLQADNANDIPRFGMPFLSSAYLMVDNDNQQFTLWASQQSQSLNLVELGPPTCRPPVATSTPTPNPLPSVLAPPPPSGSNNGPSKAAIAGGSIGGLAAISLCIGAFILRKRRRRRQQEREKAAPAEPVIDSMYSDTSAYYKPEMPSDRQPPQEMPLVPNPEYTLAPYELPFEAAHELPPAPPEKDVFHEMPATPRSRR</sequence>
<evidence type="ECO:0000313" key="5">
    <source>
        <dbReference type="Proteomes" id="UP001276659"/>
    </source>
</evidence>
<keyword evidence="2" id="KW-1133">Transmembrane helix</keyword>
<feature type="compositionally biased region" description="Pro residues" evidence="1">
    <location>
        <begin position="340"/>
        <end position="354"/>
    </location>
</feature>
<feature type="region of interest" description="Disordered" evidence="1">
    <location>
        <begin position="323"/>
        <end position="362"/>
    </location>
</feature>
<dbReference type="Proteomes" id="UP001276659">
    <property type="component" value="Unassembled WGS sequence"/>
</dbReference>
<evidence type="ECO:0000256" key="1">
    <source>
        <dbReference type="SAM" id="MobiDB-lite"/>
    </source>
</evidence>
<keyword evidence="2" id="KW-0812">Transmembrane</keyword>
<name>A0AAE0DQ69_9LECA</name>
<feature type="region of interest" description="Disordered" evidence="1">
    <location>
        <begin position="419"/>
        <end position="438"/>
    </location>
</feature>
<accession>A0AAE0DQ69</accession>
<evidence type="ECO:0000259" key="3">
    <source>
        <dbReference type="PROSITE" id="PS51767"/>
    </source>
</evidence>
<evidence type="ECO:0000313" key="4">
    <source>
        <dbReference type="EMBL" id="KAK3178707.1"/>
    </source>
</evidence>
<feature type="transmembrane region" description="Helical" evidence="2">
    <location>
        <begin position="363"/>
        <end position="385"/>
    </location>
</feature>
<reference evidence="4" key="1">
    <citation type="submission" date="2022-11" db="EMBL/GenBank/DDBJ databases">
        <title>Chromosomal genome sequence assembly and mating type (MAT) locus characterization of the leprose asexual lichenized fungus Lepraria neglecta (Nyl.) Erichsen.</title>
        <authorList>
            <person name="Allen J.L."/>
            <person name="Pfeffer B."/>
        </authorList>
    </citation>
    <scope>NUCLEOTIDE SEQUENCE</scope>
    <source>
        <strain evidence="4">Allen 5258</strain>
    </source>
</reference>
<feature type="domain" description="Peptidase A1" evidence="3">
    <location>
        <begin position="1"/>
        <end position="312"/>
    </location>
</feature>
<feature type="region of interest" description="Disordered" evidence="1">
    <location>
        <begin position="450"/>
        <end position="475"/>
    </location>
</feature>
<gene>
    <name evidence="4" type="ORF">OEA41_000844</name>
</gene>
<organism evidence="4 5">
    <name type="scientific">Lepraria neglecta</name>
    <dbReference type="NCBI Taxonomy" id="209136"/>
    <lineage>
        <taxon>Eukaryota</taxon>
        <taxon>Fungi</taxon>
        <taxon>Dikarya</taxon>
        <taxon>Ascomycota</taxon>
        <taxon>Pezizomycotina</taxon>
        <taxon>Lecanoromycetes</taxon>
        <taxon>OSLEUM clade</taxon>
        <taxon>Lecanoromycetidae</taxon>
        <taxon>Lecanorales</taxon>
        <taxon>Lecanorineae</taxon>
        <taxon>Stereocaulaceae</taxon>
        <taxon>Lepraria</taxon>
    </lineage>
</organism>
<dbReference type="InterPro" id="IPR033121">
    <property type="entry name" value="PEPTIDASE_A1"/>
</dbReference>
<keyword evidence="2" id="KW-0472">Membrane</keyword>
<evidence type="ECO:0000256" key="2">
    <source>
        <dbReference type="SAM" id="Phobius"/>
    </source>
</evidence>
<dbReference type="AlphaFoldDB" id="A0AAE0DQ69"/>
<proteinExistence type="predicted"/>
<dbReference type="InterPro" id="IPR021109">
    <property type="entry name" value="Peptidase_aspartic_dom_sf"/>
</dbReference>
<dbReference type="Gene3D" id="2.40.70.10">
    <property type="entry name" value="Acid Proteases"/>
    <property type="match status" value="1"/>
</dbReference>
<comment type="caution">
    <text evidence="4">The sequence shown here is derived from an EMBL/GenBank/DDBJ whole genome shotgun (WGS) entry which is preliminary data.</text>
</comment>
<protein>
    <recommendedName>
        <fullName evidence="3">Peptidase A1 domain-containing protein</fullName>
    </recommendedName>
</protein>
<dbReference type="PROSITE" id="PS51767">
    <property type="entry name" value="PEPTIDASE_A1"/>
    <property type="match status" value="1"/>
</dbReference>
<dbReference type="EMBL" id="JASNWA010000003">
    <property type="protein sequence ID" value="KAK3178707.1"/>
    <property type="molecule type" value="Genomic_DNA"/>
</dbReference>